<evidence type="ECO:0000259" key="12">
    <source>
        <dbReference type="Pfam" id="PF00155"/>
    </source>
</evidence>
<evidence type="ECO:0000256" key="11">
    <source>
        <dbReference type="HAMAP-Rule" id="MF_01023"/>
    </source>
</evidence>
<organism evidence="13 14">
    <name type="scientific">Chromobacterium sphagni</name>
    <dbReference type="NCBI Taxonomy" id="1903179"/>
    <lineage>
        <taxon>Bacteria</taxon>
        <taxon>Pseudomonadati</taxon>
        <taxon>Pseudomonadota</taxon>
        <taxon>Betaproteobacteria</taxon>
        <taxon>Neisseriales</taxon>
        <taxon>Chromobacteriaceae</taxon>
        <taxon>Chromobacterium</taxon>
    </lineage>
</organism>
<evidence type="ECO:0000256" key="4">
    <source>
        <dbReference type="ARBA" id="ARBA00011738"/>
    </source>
</evidence>
<evidence type="ECO:0000256" key="5">
    <source>
        <dbReference type="ARBA" id="ARBA00022576"/>
    </source>
</evidence>
<comment type="caution">
    <text evidence="13">The sequence shown here is derived from an EMBL/GenBank/DDBJ whole genome shotgun (WGS) entry which is preliminary data.</text>
</comment>
<evidence type="ECO:0000256" key="3">
    <source>
        <dbReference type="ARBA" id="ARBA00007970"/>
    </source>
</evidence>
<dbReference type="NCBIfam" id="TIGR01141">
    <property type="entry name" value="hisC"/>
    <property type="match status" value="1"/>
</dbReference>
<keyword evidence="8 11" id="KW-0663">Pyridoxal phosphate</keyword>
<dbReference type="CDD" id="cd00609">
    <property type="entry name" value="AAT_like"/>
    <property type="match status" value="1"/>
</dbReference>
<dbReference type="Gene3D" id="3.90.1150.10">
    <property type="entry name" value="Aspartate Aminotransferase, domain 1"/>
    <property type="match status" value="1"/>
</dbReference>
<gene>
    <name evidence="11" type="primary">hisC</name>
    <name evidence="13" type="ORF">BI347_02465</name>
</gene>
<comment type="pathway">
    <text evidence="2 11">Amino-acid biosynthesis; L-histidine biosynthesis; L-histidine from 5-phospho-alpha-D-ribose 1-diphosphate: step 7/9.</text>
</comment>
<evidence type="ECO:0000256" key="1">
    <source>
        <dbReference type="ARBA" id="ARBA00001933"/>
    </source>
</evidence>
<dbReference type="AlphaFoldDB" id="A0A1S1WZK0"/>
<dbReference type="HAMAP" id="MF_01023">
    <property type="entry name" value="HisC_aminotrans_2"/>
    <property type="match status" value="1"/>
</dbReference>
<dbReference type="InterPro" id="IPR015424">
    <property type="entry name" value="PyrdxlP-dep_Trfase"/>
</dbReference>
<feature type="modified residue" description="N6-(pyridoxal phosphate)lysine" evidence="11">
    <location>
        <position position="219"/>
    </location>
</feature>
<protein>
    <recommendedName>
        <fullName evidence="11">Histidinol-phosphate aminotransferase</fullName>
        <ecNumber evidence="11">2.6.1.9</ecNumber>
    </recommendedName>
    <alternativeName>
        <fullName evidence="11">Imidazole acetol-phosphate transaminase</fullName>
    </alternativeName>
</protein>
<comment type="similarity">
    <text evidence="3 11">Belongs to the class-II pyridoxal-phosphate-dependent aminotransferase family. Histidinol-phosphate aminotransferase subfamily.</text>
</comment>
<comment type="subunit">
    <text evidence="4 11">Homodimer.</text>
</comment>
<dbReference type="SUPFAM" id="SSF53383">
    <property type="entry name" value="PLP-dependent transferases"/>
    <property type="match status" value="1"/>
</dbReference>
<dbReference type="GO" id="GO:0000105">
    <property type="term" value="P:L-histidine biosynthetic process"/>
    <property type="evidence" value="ECO:0007669"/>
    <property type="project" value="UniProtKB-UniRule"/>
</dbReference>
<dbReference type="InterPro" id="IPR015422">
    <property type="entry name" value="PyrdxlP-dep_Trfase_small"/>
</dbReference>
<evidence type="ECO:0000313" key="14">
    <source>
        <dbReference type="Proteomes" id="UP000180088"/>
    </source>
</evidence>
<reference evidence="13 14" key="1">
    <citation type="submission" date="2016-09" db="EMBL/GenBank/DDBJ databases">
        <title>Chromobacterium muskegensis sp. nov., an insecticidal bacterium isolated from Sphagnum bogs.</title>
        <authorList>
            <person name="Sparks M.E."/>
            <person name="Blackburn M.B."/>
            <person name="Gundersen-Rindal D.E."/>
            <person name="Mitchell A."/>
            <person name="Farrar R."/>
            <person name="Kuhar D."/>
        </authorList>
    </citation>
    <scope>NUCLEOTIDE SEQUENCE [LARGE SCALE GENOMIC DNA]</scope>
    <source>
        <strain evidence="13 14">37-2</strain>
    </source>
</reference>
<dbReference type="OrthoDB" id="9813612at2"/>
<evidence type="ECO:0000256" key="7">
    <source>
        <dbReference type="ARBA" id="ARBA00022679"/>
    </source>
</evidence>
<name>A0A1S1WZK0_9NEIS</name>
<comment type="cofactor">
    <cofactor evidence="1 11">
        <name>pyridoxal 5'-phosphate</name>
        <dbReference type="ChEBI" id="CHEBI:597326"/>
    </cofactor>
</comment>
<dbReference type="InterPro" id="IPR015421">
    <property type="entry name" value="PyrdxlP-dep_Trfase_major"/>
</dbReference>
<evidence type="ECO:0000256" key="9">
    <source>
        <dbReference type="ARBA" id="ARBA00023102"/>
    </source>
</evidence>
<dbReference type="GO" id="GO:0030170">
    <property type="term" value="F:pyridoxal phosphate binding"/>
    <property type="evidence" value="ECO:0007669"/>
    <property type="project" value="InterPro"/>
</dbReference>
<evidence type="ECO:0000256" key="10">
    <source>
        <dbReference type="ARBA" id="ARBA00047481"/>
    </source>
</evidence>
<keyword evidence="6 11" id="KW-0028">Amino-acid biosynthesis</keyword>
<dbReference type="Proteomes" id="UP000180088">
    <property type="component" value="Unassembled WGS sequence"/>
</dbReference>
<dbReference type="UniPathway" id="UPA00031">
    <property type="reaction ID" value="UER00012"/>
</dbReference>
<evidence type="ECO:0000256" key="2">
    <source>
        <dbReference type="ARBA" id="ARBA00005011"/>
    </source>
</evidence>
<dbReference type="Gene3D" id="3.40.640.10">
    <property type="entry name" value="Type I PLP-dependent aspartate aminotransferase-like (Major domain)"/>
    <property type="match status" value="1"/>
</dbReference>
<dbReference type="PANTHER" id="PTHR42885:SF2">
    <property type="entry name" value="HISTIDINOL-PHOSPHATE AMINOTRANSFERASE"/>
    <property type="match status" value="1"/>
</dbReference>
<evidence type="ECO:0000256" key="6">
    <source>
        <dbReference type="ARBA" id="ARBA00022605"/>
    </source>
</evidence>
<keyword evidence="9 11" id="KW-0368">Histidine biosynthesis</keyword>
<dbReference type="STRING" id="1903179.BI347_02465"/>
<dbReference type="RefSeq" id="WP_071115220.1">
    <property type="nucleotide sequence ID" value="NZ_MKCS01000001.1"/>
</dbReference>
<dbReference type="Pfam" id="PF00155">
    <property type="entry name" value="Aminotran_1_2"/>
    <property type="match status" value="1"/>
</dbReference>
<keyword evidence="7 11" id="KW-0808">Transferase</keyword>
<keyword evidence="5 11" id="KW-0032">Aminotransferase</keyword>
<feature type="domain" description="Aminotransferase class I/classII large" evidence="12">
    <location>
        <begin position="52"/>
        <end position="353"/>
    </location>
</feature>
<sequence>MTTKLAVRQLVREEITAIGAYPVADASGYIKLDAMENPWPLPLELQHELAVELAQVALNRYPDPNGGGLKEQLRQAFAIPAAADILLGNGSDELITLITQALARPGAKLLALEPSFVMYKMNALLSGLQYVGVPLREDFTLDLPLLLAAIAREQPAVVFVSYPNNPTGPRYAREEVLAVCRAAPGLVVVDEAYQSFADDSLMDLAGELDNLLVMRTLSKLGLAGIRLGYAAASPAWINELNKVRPPYNVNVLTLAAAGFALRHLDVFNRQAAELRAERGRLFAELSCLPLVRAFPSQANFITIRVPDAPALYQHIKQRGILIKQLHGSHPLLANCLRLTVGSPDDNAALLSAIQRFFA</sequence>
<dbReference type="EMBL" id="MKCS01000001">
    <property type="protein sequence ID" value="OHX12488.1"/>
    <property type="molecule type" value="Genomic_DNA"/>
</dbReference>
<evidence type="ECO:0000256" key="8">
    <source>
        <dbReference type="ARBA" id="ARBA00022898"/>
    </source>
</evidence>
<dbReference type="InterPro" id="IPR004839">
    <property type="entry name" value="Aminotransferase_I/II_large"/>
</dbReference>
<dbReference type="InterPro" id="IPR005861">
    <property type="entry name" value="HisP_aminotrans"/>
</dbReference>
<dbReference type="PANTHER" id="PTHR42885">
    <property type="entry name" value="HISTIDINOL-PHOSPHATE AMINOTRANSFERASE-RELATED"/>
    <property type="match status" value="1"/>
</dbReference>
<comment type="catalytic activity">
    <reaction evidence="10 11">
        <text>L-histidinol phosphate + 2-oxoglutarate = 3-(imidazol-4-yl)-2-oxopropyl phosphate + L-glutamate</text>
        <dbReference type="Rhea" id="RHEA:23744"/>
        <dbReference type="ChEBI" id="CHEBI:16810"/>
        <dbReference type="ChEBI" id="CHEBI:29985"/>
        <dbReference type="ChEBI" id="CHEBI:57766"/>
        <dbReference type="ChEBI" id="CHEBI:57980"/>
        <dbReference type="EC" id="2.6.1.9"/>
    </reaction>
</comment>
<proteinExistence type="inferred from homology"/>
<accession>A0A1S1WZK0</accession>
<evidence type="ECO:0000313" key="13">
    <source>
        <dbReference type="EMBL" id="OHX12488.1"/>
    </source>
</evidence>
<dbReference type="EC" id="2.6.1.9" evidence="11"/>
<dbReference type="GO" id="GO:0004400">
    <property type="term" value="F:histidinol-phosphate transaminase activity"/>
    <property type="evidence" value="ECO:0007669"/>
    <property type="project" value="UniProtKB-UniRule"/>
</dbReference>